<protein>
    <submittedName>
        <fullName evidence="1">Uncharacterized protein</fullName>
    </submittedName>
</protein>
<dbReference type="EMBL" id="JTHE02000003">
    <property type="protein sequence ID" value="NEV67653.1"/>
    <property type="molecule type" value="Genomic_DNA"/>
</dbReference>
<reference evidence="1" key="1">
    <citation type="submission" date="2014-11" db="EMBL/GenBank/DDBJ databases">
        <authorList>
            <person name="Malar M.C."/>
            <person name="Sen D."/>
            <person name="Tripathy S."/>
        </authorList>
    </citation>
    <scope>NUCLEOTIDE SEQUENCE</scope>
    <source>
        <strain evidence="1">BDU141951</strain>
    </source>
</reference>
<comment type="caution">
    <text evidence="1">The sequence shown here is derived from an EMBL/GenBank/DDBJ whole genome shotgun (WGS) entry which is preliminary data.</text>
</comment>
<organism evidence="1">
    <name type="scientific">Lyngbya confervoides BDU141951</name>
    <dbReference type="NCBI Taxonomy" id="1574623"/>
    <lineage>
        <taxon>Bacteria</taxon>
        <taxon>Bacillati</taxon>
        <taxon>Cyanobacteriota</taxon>
        <taxon>Cyanophyceae</taxon>
        <taxon>Oscillatoriophycideae</taxon>
        <taxon>Oscillatoriales</taxon>
        <taxon>Microcoleaceae</taxon>
        <taxon>Lyngbya</taxon>
    </lineage>
</organism>
<name>A0A0C1UPU9_9CYAN</name>
<sequence length="88" mass="9348">MDFEQAKLNPSSVFDSPAAVATTQTLTTAEKIEVLRQWEYDARELQVAAEENMGEGPGELLDEVLAALNRLGAGVSTDQAAPTKQGGV</sequence>
<accession>A0A0C1UPU9</accession>
<reference evidence="1" key="2">
    <citation type="journal article" date="2015" name="Genome Announc.">
        <title>Draft Genome Sequence of Filamentous Marine Cyanobacterium Lyngbya confervoides Strain BDU141951.</title>
        <authorList>
            <person name="Chandrababunaidu M.M."/>
            <person name="Sen D."/>
            <person name="Tripathy S."/>
        </authorList>
    </citation>
    <scope>NUCLEOTIDE SEQUENCE</scope>
    <source>
        <strain evidence="1">BDU141951</strain>
    </source>
</reference>
<gene>
    <name evidence="1" type="ORF">QQ91_011035</name>
</gene>
<dbReference type="AlphaFoldDB" id="A0A0C1UPU9"/>
<proteinExistence type="predicted"/>
<evidence type="ECO:0000313" key="1">
    <source>
        <dbReference type="EMBL" id="NEV67653.1"/>
    </source>
</evidence>
<reference evidence="1" key="3">
    <citation type="submission" date="2020-02" db="EMBL/GenBank/DDBJ databases">
        <authorList>
            <person name="Sarangi A.N."/>
            <person name="Ghosh S."/>
            <person name="Mukherjee M."/>
            <person name="Tripathy S."/>
        </authorList>
    </citation>
    <scope>NUCLEOTIDE SEQUENCE</scope>
    <source>
        <strain evidence="1">BDU141951</strain>
    </source>
</reference>